<reference evidence="3 4" key="1">
    <citation type="submission" date="2018-06" db="EMBL/GenBank/DDBJ databases">
        <title>Extensive metabolic versatility and redundancy in microbially diverse, dynamic hydrothermal sediments.</title>
        <authorList>
            <person name="Dombrowski N."/>
            <person name="Teske A."/>
            <person name="Baker B.J."/>
        </authorList>
    </citation>
    <scope>NUCLEOTIDE SEQUENCE [LARGE SCALE GENOMIC DNA]</scope>
    <source>
        <strain evidence="3">B47_G16</strain>
    </source>
</reference>
<keyword evidence="2" id="KW-0812">Transmembrane</keyword>
<gene>
    <name evidence="3" type="ORF">DRJ00_07690</name>
</gene>
<accession>A0A497E265</accession>
<feature type="region of interest" description="Disordered" evidence="1">
    <location>
        <begin position="232"/>
        <end position="312"/>
    </location>
</feature>
<sequence length="384" mass="43848">MACRVDEALSLQERVSTAWEYRSEGRSNELVPLLIKDAVRCLQEVKPSKVFPHQWLKRGRYVAYLLIGIFLVSYLFPSPFEDAAPPSSLREEGRSLMRSAERLMEKRPEALRRASSLARQMRQLGEEMYQRELEEEQALQAYSSLESKITQELKMTQAELLERLKSLEKGKWESVDEEKLSQIKEALQKEEYGKAKDLLEQMSKEGKGKEGEELLSYAKELESLSKMRKLVREGRQRLKEGSGKEKEEKLARMTKSEEESALKGDEKNEGHSLAQEEGFELGQGLAEGSSPFPGRSPSFRVGEEEEFEVDEEGRLVKVKGQLEQGSFLMSLLRDISRSPEKGGSSTKQALISYGEMMINKLAGEKIPLSYKEQVKRYFSSLEPK</sequence>
<evidence type="ECO:0000313" key="4">
    <source>
        <dbReference type="Proteomes" id="UP000279422"/>
    </source>
</evidence>
<protein>
    <submittedName>
        <fullName evidence="3">Uncharacterized protein</fullName>
    </submittedName>
</protein>
<organism evidence="3 4">
    <name type="scientific">Aerophobetes bacterium</name>
    <dbReference type="NCBI Taxonomy" id="2030807"/>
    <lineage>
        <taxon>Bacteria</taxon>
        <taxon>Candidatus Aerophobota</taxon>
    </lineage>
</organism>
<evidence type="ECO:0000313" key="3">
    <source>
        <dbReference type="EMBL" id="RLE07687.1"/>
    </source>
</evidence>
<keyword evidence="2" id="KW-0472">Membrane</keyword>
<name>A0A497E265_UNCAE</name>
<comment type="caution">
    <text evidence="3">The sequence shown here is derived from an EMBL/GenBank/DDBJ whole genome shotgun (WGS) entry which is preliminary data.</text>
</comment>
<feature type="transmembrane region" description="Helical" evidence="2">
    <location>
        <begin position="61"/>
        <end position="80"/>
    </location>
</feature>
<evidence type="ECO:0000256" key="1">
    <source>
        <dbReference type="SAM" id="MobiDB-lite"/>
    </source>
</evidence>
<evidence type="ECO:0000256" key="2">
    <source>
        <dbReference type="SAM" id="Phobius"/>
    </source>
</evidence>
<proteinExistence type="predicted"/>
<feature type="compositionally biased region" description="Basic and acidic residues" evidence="1">
    <location>
        <begin position="232"/>
        <end position="270"/>
    </location>
</feature>
<dbReference type="Proteomes" id="UP000279422">
    <property type="component" value="Unassembled WGS sequence"/>
</dbReference>
<feature type="compositionally biased region" description="Low complexity" evidence="1">
    <location>
        <begin position="288"/>
        <end position="300"/>
    </location>
</feature>
<keyword evidence="2" id="KW-1133">Transmembrane helix</keyword>
<dbReference type="AlphaFoldDB" id="A0A497E265"/>
<dbReference type="EMBL" id="QMPZ01000149">
    <property type="protein sequence ID" value="RLE07687.1"/>
    <property type="molecule type" value="Genomic_DNA"/>
</dbReference>